<name>A0A1I1ZE02_9ACTN</name>
<dbReference type="RefSeq" id="WP_143133544.1">
    <property type="nucleotide sequence ID" value="NZ_BOMT01000014.1"/>
</dbReference>
<dbReference type="STRING" id="35752.SAMN05421541_10152"/>
<organism evidence="1 2">
    <name type="scientific">Actinoplanes philippinensis</name>
    <dbReference type="NCBI Taxonomy" id="35752"/>
    <lineage>
        <taxon>Bacteria</taxon>
        <taxon>Bacillati</taxon>
        <taxon>Actinomycetota</taxon>
        <taxon>Actinomycetes</taxon>
        <taxon>Micromonosporales</taxon>
        <taxon>Micromonosporaceae</taxon>
        <taxon>Actinoplanes</taxon>
    </lineage>
</organism>
<proteinExistence type="predicted"/>
<sequence>MLIEPWLLLHAAELARHATDHFLAVANGLEHQTHLFLEEITAGIDGPDVDGRWVDGGCHEPGS</sequence>
<reference evidence="1 2" key="1">
    <citation type="submission" date="2016-10" db="EMBL/GenBank/DDBJ databases">
        <authorList>
            <person name="de Groot N.N."/>
        </authorList>
    </citation>
    <scope>NUCLEOTIDE SEQUENCE [LARGE SCALE GENOMIC DNA]</scope>
    <source>
        <strain evidence="1 2">DSM 43019</strain>
    </source>
</reference>
<evidence type="ECO:0000313" key="1">
    <source>
        <dbReference type="EMBL" id="SFE29937.1"/>
    </source>
</evidence>
<dbReference type="Proteomes" id="UP000199645">
    <property type="component" value="Unassembled WGS sequence"/>
</dbReference>
<evidence type="ECO:0000313" key="2">
    <source>
        <dbReference type="Proteomes" id="UP000199645"/>
    </source>
</evidence>
<protein>
    <submittedName>
        <fullName evidence="1">Uncharacterized protein</fullName>
    </submittedName>
</protein>
<gene>
    <name evidence="1" type="ORF">SAMN05421541_10152</name>
</gene>
<dbReference type="AlphaFoldDB" id="A0A1I1ZE02"/>
<dbReference type="EMBL" id="FONV01000001">
    <property type="protein sequence ID" value="SFE29937.1"/>
    <property type="molecule type" value="Genomic_DNA"/>
</dbReference>
<accession>A0A1I1ZE02</accession>
<keyword evidence="2" id="KW-1185">Reference proteome</keyword>